<organism evidence="3">
    <name type="scientific">Leucothrix mucor</name>
    <dbReference type="NCBI Taxonomy" id="45248"/>
    <lineage>
        <taxon>Bacteria</taxon>
        <taxon>Pseudomonadati</taxon>
        <taxon>Pseudomonadota</taxon>
        <taxon>Gammaproteobacteria</taxon>
        <taxon>Thiotrichales</taxon>
        <taxon>Thiotrichaceae</taxon>
        <taxon>Leucothrix</taxon>
    </lineage>
</organism>
<dbReference type="GO" id="GO:0032259">
    <property type="term" value="P:methylation"/>
    <property type="evidence" value="ECO:0007669"/>
    <property type="project" value="UniProtKB-KW"/>
</dbReference>
<dbReference type="CDD" id="cd06445">
    <property type="entry name" value="ATase"/>
    <property type="match status" value="1"/>
</dbReference>
<dbReference type="InterPro" id="IPR052520">
    <property type="entry name" value="ATL_DNA_repair"/>
</dbReference>
<sequence>MDKPNNQQRIWQVVQLIPKGKVSSYGVIADLAGLPKRARFVSTALRKVSKTQELPWHRVLNAQGKISIPSDSPLYQTQWELLEIEGVLVKNGKVDLKRFGWKPDLSELLFSLSF</sequence>
<evidence type="ECO:0000259" key="2">
    <source>
        <dbReference type="Pfam" id="PF01035"/>
    </source>
</evidence>
<reference evidence="3" key="1">
    <citation type="journal article" date="2020" name="mSystems">
        <title>Genome- and Community-Level Interaction Insights into Carbon Utilization and Element Cycling Functions of Hydrothermarchaeota in Hydrothermal Sediment.</title>
        <authorList>
            <person name="Zhou Z."/>
            <person name="Liu Y."/>
            <person name="Xu W."/>
            <person name="Pan J."/>
            <person name="Luo Z.H."/>
            <person name="Li M."/>
        </authorList>
    </citation>
    <scope>NUCLEOTIDE SEQUENCE [LARGE SCALE GENOMIC DNA]</scope>
    <source>
        <strain evidence="3">HyVt-493</strain>
    </source>
</reference>
<proteinExistence type="predicted"/>
<evidence type="ECO:0000313" key="3">
    <source>
        <dbReference type="EMBL" id="HFC92165.1"/>
    </source>
</evidence>
<keyword evidence="3" id="KW-0808">Transferase</keyword>
<dbReference type="EMBL" id="DRMS01000194">
    <property type="protein sequence ID" value="HFC92165.1"/>
    <property type="molecule type" value="Genomic_DNA"/>
</dbReference>
<protein>
    <submittedName>
        <fullName evidence="3">Cysteine methyltransferase</fullName>
    </submittedName>
</protein>
<feature type="domain" description="Methylated-DNA-[protein]-cysteine S-methyltransferase DNA binding" evidence="2">
    <location>
        <begin position="6"/>
        <end position="87"/>
    </location>
</feature>
<dbReference type="GO" id="GO:0006281">
    <property type="term" value="P:DNA repair"/>
    <property type="evidence" value="ECO:0007669"/>
    <property type="project" value="InterPro"/>
</dbReference>
<dbReference type="GO" id="GO:0008168">
    <property type="term" value="F:methyltransferase activity"/>
    <property type="evidence" value="ECO:0007669"/>
    <property type="project" value="UniProtKB-KW"/>
</dbReference>
<name>A0A7V2WUU7_LEUMU</name>
<dbReference type="Gene3D" id="1.10.10.10">
    <property type="entry name" value="Winged helix-like DNA-binding domain superfamily/Winged helix DNA-binding domain"/>
    <property type="match status" value="1"/>
</dbReference>
<evidence type="ECO:0000256" key="1">
    <source>
        <dbReference type="ARBA" id="ARBA00022763"/>
    </source>
</evidence>
<dbReference type="PANTHER" id="PTHR42942">
    <property type="entry name" value="6-O-METHYLGUANINE DNA METHYLTRANSFERASE"/>
    <property type="match status" value="1"/>
</dbReference>
<dbReference type="PANTHER" id="PTHR42942:SF1">
    <property type="entry name" value="ALKYLTRANSFERASE-LIKE PROTEIN 1"/>
    <property type="match status" value="1"/>
</dbReference>
<gene>
    <name evidence="3" type="ORF">ENJ51_05065</name>
</gene>
<dbReference type="SUPFAM" id="SSF46767">
    <property type="entry name" value="Methylated DNA-protein cysteine methyltransferase, C-terminal domain"/>
    <property type="match status" value="1"/>
</dbReference>
<dbReference type="InterPro" id="IPR036388">
    <property type="entry name" value="WH-like_DNA-bd_sf"/>
</dbReference>
<dbReference type="InterPro" id="IPR036217">
    <property type="entry name" value="MethylDNA_cys_MeTrfase_DNAb"/>
</dbReference>
<accession>A0A7V2WUU7</accession>
<dbReference type="InterPro" id="IPR014048">
    <property type="entry name" value="MethylDNA_cys_MeTrfase_DNA-bd"/>
</dbReference>
<keyword evidence="3" id="KW-0489">Methyltransferase</keyword>
<keyword evidence="1" id="KW-0227">DNA damage</keyword>
<dbReference type="AlphaFoldDB" id="A0A7V2WUU7"/>
<comment type="caution">
    <text evidence="3">The sequence shown here is derived from an EMBL/GenBank/DDBJ whole genome shotgun (WGS) entry which is preliminary data.</text>
</comment>
<dbReference type="Proteomes" id="UP000885750">
    <property type="component" value="Unassembled WGS sequence"/>
</dbReference>
<dbReference type="Pfam" id="PF01035">
    <property type="entry name" value="DNA_binding_1"/>
    <property type="match status" value="1"/>
</dbReference>